<evidence type="ECO:0000259" key="2">
    <source>
        <dbReference type="Pfam" id="PF13439"/>
    </source>
</evidence>
<organism evidence="3 4">
    <name type="scientific">Candidatus Nomurabacteria bacterium GW2011_GWC2_42_20</name>
    <dbReference type="NCBI Taxonomy" id="1618756"/>
    <lineage>
        <taxon>Bacteria</taxon>
        <taxon>Candidatus Nomuraibacteriota</taxon>
    </lineage>
</organism>
<dbReference type="EMBL" id="LCDG01000003">
    <property type="protein sequence ID" value="KKS48074.1"/>
    <property type="molecule type" value="Genomic_DNA"/>
</dbReference>
<dbReference type="Pfam" id="PF00534">
    <property type="entry name" value="Glycos_transf_1"/>
    <property type="match status" value="1"/>
</dbReference>
<dbReference type="PANTHER" id="PTHR45947:SF3">
    <property type="entry name" value="SULFOQUINOVOSYL TRANSFERASE SQD2"/>
    <property type="match status" value="1"/>
</dbReference>
<feature type="domain" description="Glycosyl transferase family 1" evidence="1">
    <location>
        <begin position="220"/>
        <end position="343"/>
    </location>
</feature>
<protein>
    <submittedName>
        <fullName evidence="3">Glycosyl transferase group 1</fullName>
    </submittedName>
</protein>
<feature type="domain" description="Glycosyltransferase subfamily 4-like N-terminal" evidence="2">
    <location>
        <begin position="16"/>
        <end position="205"/>
    </location>
</feature>
<evidence type="ECO:0000313" key="4">
    <source>
        <dbReference type="Proteomes" id="UP000034704"/>
    </source>
</evidence>
<comment type="caution">
    <text evidence="3">The sequence shown here is derived from an EMBL/GenBank/DDBJ whole genome shotgun (WGS) entry which is preliminary data.</text>
</comment>
<dbReference type="Proteomes" id="UP000034704">
    <property type="component" value="Unassembled WGS sequence"/>
</dbReference>
<dbReference type="PANTHER" id="PTHR45947">
    <property type="entry name" value="SULFOQUINOVOSYL TRANSFERASE SQD2"/>
    <property type="match status" value="1"/>
</dbReference>
<reference evidence="3 4" key="1">
    <citation type="journal article" date="2015" name="Nature">
        <title>rRNA introns, odd ribosomes, and small enigmatic genomes across a large radiation of phyla.</title>
        <authorList>
            <person name="Brown C.T."/>
            <person name="Hug L.A."/>
            <person name="Thomas B.C."/>
            <person name="Sharon I."/>
            <person name="Castelle C.J."/>
            <person name="Singh A."/>
            <person name="Wilkins M.J."/>
            <person name="Williams K.H."/>
            <person name="Banfield J.F."/>
        </authorList>
    </citation>
    <scope>NUCLEOTIDE SEQUENCE [LARGE SCALE GENOMIC DNA]</scope>
</reference>
<dbReference type="AlphaFoldDB" id="A0A0G0ZHB2"/>
<accession>A0A0G0ZHB2</accession>
<dbReference type="InterPro" id="IPR028098">
    <property type="entry name" value="Glyco_trans_4-like_N"/>
</dbReference>
<dbReference type="InterPro" id="IPR050194">
    <property type="entry name" value="Glycosyltransferase_grp1"/>
</dbReference>
<proteinExistence type="predicted"/>
<dbReference type="Gene3D" id="3.40.50.2000">
    <property type="entry name" value="Glycogen Phosphorylase B"/>
    <property type="match status" value="2"/>
</dbReference>
<evidence type="ECO:0000313" key="3">
    <source>
        <dbReference type="EMBL" id="KKS48074.1"/>
    </source>
</evidence>
<dbReference type="SUPFAM" id="SSF53756">
    <property type="entry name" value="UDP-Glycosyltransferase/glycogen phosphorylase"/>
    <property type="match status" value="1"/>
</dbReference>
<gene>
    <name evidence="3" type="ORF">UV12_C0003G0033</name>
</gene>
<evidence type="ECO:0000259" key="1">
    <source>
        <dbReference type="Pfam" id="PF00534"/>
    </source>
</evidence>
<sequence length="410" mass="46058">MRVLMFGWEFPPHNSGGLGTACFGLTRALSSRKIDVLFILPKKVGVSADFMSILFADTRKVKFLEIETPLKPYVTSEGYIYERDKIISDIYGNTLMQEVRRYALRARDIAKKEHFDVIHAHDWLSFLAGVEAKKISGKPLILHMHATEFDRTGGQGVNQDVYKIERESMQYADGIIAVSNFTKQKIVEHYGIPEHKIEVVHNGIDECDYANIPDKLSDLKKAGQKIVLYAGRITIQKGPEYFIRAAKRVLDVNPNVLFLVAGSGDMERQMMLEAASLGISDHVVFVGFLRGDDLNAVYRAADLFVMPSVSEPFGITPLESIIAGAPVLISKQSGVSEVLTHALKTDFWDTEDMANKILGVVSHRSLWQTLWGNSREEVRKVTWDAASRKCIDYYEKVICESGATSETRYI</sequence>
<dbReference type="PROSITE" id="PS51257">
    <property type="entry name" value="PROKAR_LIPOPROTEIN"/>
    <property type="match status" value="1"/>
</dbReference>
<dbReference type="Pfam" id="PF13439">
    <property type="entry name" value="Glyco_transf_4"/>
    <property type="match status" value="1"/>
</dbReference>
<dbReference type="STRING" id="1618756.UV12_C0003G0033"/>
<dbReference type="GO" id="GO:0016758">
    <property type="term" value="F:hexosyltransferase activity"/>
    <property type="evidence" value="ECO:0007669"/>
    <property type="project" value="TreeGrafter"/>
</dbReference>
<dbReference type="CDD" id="cd03801">
    <property type="entry name" value="GT4_PimA-like"/>
    <property type="match status" value="1"/>
</dbReference>
<keyword evidence="3" id="KW-0808">Transferase</keyword>
<dbReference type="InterPro" id="IPR001296">
    <property type="entry name" value="Glyco_trans_1"/>
</dbReference>
<name>A0A0G0ZHB2_9BACT</name>